<dbReference type="KEGG" id="fpc:FPSM_01328"/>
<dbReference type="PROSITE" id="PS51257">
    <property type="entry name" value="PROKAR_LIPOPROTEIN"/>
    <property type="match status" value="1"/>
</dbReference>
<dbReference type="KEGG" id="fpq:IB65_04260"/>
<proteinExistence type="predicted"/>
<dbReference type="AlphaFoldDB" id="A0A075RWS1"/>
<gene>
    <name evidence="1" type="ORF">H0H26_08195</name>
</gene>
<organism evidence="1 2">
    <name type="scientific">Flavobacterium psychrophilum</name>
    <dbReference type="NCBI Taxonomy" id="96345"/>
    <lineage>
        <taxon>Bacteria</taxon>
        <taxon>Pseudomonadati</taxon>
        <taxon>Bacteroidota</taxon>
        <taxon>Flavobacteriia</taxon>
        <taxon>Flavobacteriales</taxon>
        <taxon>Flavobacteriaceae</taxon>
        <taxon>Flavobacterium</taxon>
    </lineage>
</organism>
<protein>
    <submittedName>
        <fullName evidence="1">DUF4369 domain-containing protein</fullName>
    </submittedName>
</protein>
<dbReference type="RefSeq" id="WP_016362008.1">
    <property type="nucleotide sequence ID" value="NZ_BJSV01000008.1"/>
</dbReference>
<reference evidence="1 2" key="1">
    <citation type="submission" date="2020-07" db="EMBL/GenBank/DDBJ databases">
        <title>Genomic characterization of Flavobacterium psychrophilum strains.</title>
        <authorList>
            <person name="Castillo D."/>
            <person name="Jorgensen J."/>
            <person name="Middelboe M."/>
        </authorList>
    </citation>
    <scope>NUCLEOTIDE SEQUENCE [LARGE SCALE GENOMIC DNA]</scope>
    <source>
        <strain evidence="1 2">FPS-R7</strain>
    </source>
</reference>
<evidence type="ECO:0000313" key="1">
    <source>
        <dbReference type="EMBL" id="QRE02890.1"/>
    </source>
</evidence>
<accession>A0A075RWS1</accession>
<dbReference type="Pfam" id="PF14289">
    <property type="entry name" value="DUF4369"/>
    <property type="match status" value="1"/>
</dbReference>
<evidence type="ECO:0000313" key="2">
    <source>
        <dbReference type="Proteomes" id="UP000596329"/>
    </source>
</evidence>
<dbReference type="InterPro" id="IPR025380">
    <property type="entry name" value="DUF4369"/>
</dbReference>
<dbReference type="OMA" id="YTIIDFW"/>
<dbReference type="EMBL" id="CP059075">
    <property type="protein sequence ID" value="QRE02890.1"/>
    <property type="molecule type" value="Genomic_DNA"/>
</dbReference>
<name>A0A075RWS1_FLAPS</name>
<dbReference type="Proteomes" id="UP000596329">
    <property type="component" value="Chromosome"/>
</dbReference>
<sequence>MKKIILIALSAFVMSCTGIIGNGFKISGEIKGLADGTNVFLEKQNSSAAAGGPITIDTVQVKNGKFTFEGKAEEPEIHSIRFDKTQGGFIVVVEKGNINVIINKDSIQNAKVSGTFNNDELVKYNAEMMKIQKRMMAFQNTNMSVMQTASEKKDTVVINKLRKEYTAFQEEFTTTNYKYIENNPKSFLSVLLVEGMFNDPQANFEKIKKYYSALDADVKATKPGKNIETKLDAEKKNLKK</sequence>
<dbReference type="KEGG" id="fpv:IA03_04350"/>
<dbReference type="GeneID" id="66552327"/>
<dbReference type="KEGG" id="fpk:IA06_04300"/>
<dbReference type="KEGG" id="fpw:IA04_04265"/>